<organism evidence="5 6">
    <name type="scientific">Mollisia scopiformis</name>
    <name type="common">Conifer needle endophyte fungus</name>
    <name type="synonym">Phialocephala scopiformis</name>
    <dbReference type="NCBI Taxonomy" id="149040"/>
    <lineage>
        <taxon>Eukaryota</taxon>
        <taxon>Fungi</taxon>
        <taxon>Dikarya</taxon>
        <taxon>Ascomycota</taxon>
        <taxon>Pezizomycotina</taxon>
        <taxon>Leotiomycetes</taxon>
        <taxon>Helotiales</taxon>
        <taxon>Mollisiaceae</taxon>
        <taxon>Mollisia</taxon>
    </lineage>
</organism>
<dbReference type="AlphaFoldDB" id="A0A194XID0"/>
<dbReference type="GO" id="GO:0016830">
    <property type="term" value="F:carbon-carbon lyase activity"/>
    <property type="evidence" value="ECO:0007669"/>
    <property type="project" value="InterPro"/>
</dbReference>
<evidence type="ECO:0000256" key="2">
    <source>
        <dbReference type="ARBA" id="ARBA00022898"/>
    </source>
</evidence>
<evidence type="ECO:0000256" key="4">
    <source>
        <dbReference type="PIRSR" id="PIRSR602129-50"/>
    </source>
</evidence>
<dbReference type="RefSeq" id="XP_018074273.1">
    <property type="nucleotide sequence ID" value="XM_018211706.1"/>
</dbReference>
<dbReference type="InterPro" id="IPR015424">
    <property type="entry name" value="PyrdxlP-dep_Trfase"/>
</dbReference>
<dbReference type="PANTHER" id="PTHR42735:SF4">
    <property type="entry name" value="PYRIDOXAL PHOSPHATE-DEPENDENT DECARBOXYLASE FAMILY PROTEIN"/>
    <property type="match status" value="1"/>
</dbReference>
<keyword evidence="3" id="KW-0456">Lyase</keyword>
<keyword evidence="6" id="KW-1185">Reference proteome</keyword>
<reference evidence="5 6" key="1">
    <citation type="submission" date="2015-10" db="EMBL/GenBank/DDBJ databases">
        <title>Full genome of DAOMC 229536 Phialocephala scopiformis, a fungal endophyte of spruce producing the potent anti-insectan compound rugulosin.</title>
        <authorList>
            <consortium name="DOE Joint Genome Institute"/>
            <person name="Walker A.K."/>
            <person name="Frasz S.L."/>
            <person name="Seifert K.A."/>
            <person name="Miller J.D."/>
            <person name="Mondo S.J."/>
            <person name="Labutti K."/>
            <person name="Lipzen A."/>
            <person name="Dockter R."/>
            <person name="Kennedy M."/>
            <person name="Grigoriev I.V."/>
            <person name="Spatafora J.W."/>
        </authorList>
    </citation>
    <scope>NUCLEOTIDE SEQUENCE [LARGE SCALE GENOMIC DNA]</scope>
    <source>
        <strain evidence="5 6">CBS 120377</strain>
    </source>
</reference>
<gene>
    <name evidence="5" type="ORF">LY89DRAFT_641289</name>
</gene>
<evidence type="ECO:0000313" key="6">
    <source>
        <dbReference type="Proteomes" id="UP000070700"/>
    </source>
</evidence>
<evidence type="ECO:0000256" key="3">
    <source>
        <dbReference type="ARBA" id="ARBA00023239"/>
    </source>
</evidence>
<dbReference type="OrthoDB" id="2161780at2759"/>
<sequence>MFGYNMDTTKLDLPVSWGHITCGGTVANLESTCLKFYPFSIFKAMKPGGLLNFVSENFRIKTCKGEEKLFLQLDSWELSNLRPHDILDIPDRLGREYDISPTFMATVLSKYSIQETGKDVLTREFDLKDPQYMLSTTRHYSWPKGAAIAGIGASNVIGIPVDPSARIDINKLRDRLHQNLATKQSVYAVVAIIGSTEEGSVDDLTGILEVRDEFQKLGMSFLVHGDAAWGGYFATMLPTDIHMSPGRAKRGSRDSSFVPNSALRTETQEDLFALRFADSITVDPHKAGYVPYPAGGLCYRDERMRYLVTWTSPYLSRGASTSMGIYGVEGSKPGAAAMSTWLSNTCIGMGVEGYGALLGEVTFTCSRFSAEWAAMTSPDMDFKVVPLNMLPSEMEPGSTPQKVEAEKQRIRDTILSKTNAEIVAADAGKPESEKSLTLLRALGSDLNINAFTLNFRLESGVWNTDVEEANYLMSRVIQRLSVYSPDDDISALEFVLTSTDFSKELYGDCMANFKTRLGLRVDDIDLMVLRNVVMSPWPTAQNFVGTLAGIFKRIVEEEIKKRNSTSPTRHHLLLQGKQTLYMIHIPTFMVANHRQQLIVEVEIDVESKKKYLSFKEQNASEQIYLLTHPIQLPKTLSPGTKFSAEIKTDKAIIVPHTTVTISQVVKSRPLNSAFRDSNYPKTFTSFYLFGNKEEVNIDHMLLLAPNSQFTAEDVKLDLNRPLTDQELVNGPLLYVQDFREEPSQPFPSNADLQASKTFWFKPGRKMAVKVYRDTFPATASGPGLTKGYENPENELASGYMTLGDHVFVDTEHMNLDPFKKPERVVQWQEEFNKIGESMRSIPHHK</sequence>
<protein>
    <submittedName>
        <fullName evidence="5">PLP-dependent transferase</fullName>
    </submittedName>
</protein>
<keyword evidence="2 4" id="KW-0663">Pyridoxal phosphate</keyword>
<dbReference type="InterPro" id="IPR015421">
    <property type="entry name" value="PyrdxlP-dep_Trfase_major"/>
</dbReference>
<dbReference type="PANTHER" id="PTHR42735">
    <property type="match status" value="1"/>
</dbReference>
<proteinExistence type="predicted"/>
<dbReference type="GO" id="GO:0019752">
    <property type="term" value="P:carboxylic acid metabolic process"/>
    <property type="evidence" value="ECO:0007669"/>
    <property type="project" value="InterPro"/>
</dbReference>
<dbReference type="STRING" id="149040.A0A194XID0"/>
<dbReference type="KEGG" id="psco:LY89DRAFT_641289"/>
<keyword evidence="5" id="KW-0808">Transferase</keyword>
<feature type="modified residue" description="N6-(pyridoxal phosphate)lysine" evidence="4">
    <location>
        <position position="286"/>
    </location>
</feature>
<dbReference type="Proteomes" id="UP000070700">
    <property type="component" value="Unassembled WGS sequence"/>
</dbReference>
<dbReference type="EMBL" id="KQ947410">
    <property type="protein sequence ID" value="KUJ19918.1"/>
    <property type="molecule type" value="Genomic_DNA"/>
</dbReference>
<comment type="cofactor">
    <cofactor evidence="1 4">
        <name>pyridoxal 5'-phosphate</name>
        <dbReference type="ChEBI" id="CHEBI:597326"/>
    </cofactor>
</comment>
<dbReference type="InParanoid" id="A0A194XID0"/>
<dbReference type="InterPro" id="IPR050477">
    <property type="entry name" value="GrpII_AminoAcid_Decarb"/>
</dbReference>
<name>A0A194XID0_MOLSC</name>
<evidence type="ECO:0000313" key="5">
    <source>
        <dbReference type="EMBL" id="KUJ19918.1"/>
    </source>
</evidence>
<dbReference type="GeneID" id="28821432"/>
<dbReference type="Pfam" id="PF00282">
    <property type="entry name" value="Pyridoxal_deC"/>
    <property type="match status" value="1"/>
</dbReference>
<dbReference type="GO" id="GO:0016740">
    <property type="term" value="F:transferase activity"/>
    <property type="evidence" value="ECO:0007669"/>
    <property type="project" value="UniProtKB-KW"/>
</dbReference>
<dbReference type="InterPro" id="IPR002129">
    <property type="entry name" value="PyrdxlP-dep_de-COase"/>
</dbReference>
<accession>A0A194XID0</accession>
<dbReference type="Gene3D" id="3.40.640.10">
    <property type="entry name" value="Type I PLP-dependent aspartate aminotransferase-like (Major domain)"/>
    <property type="match status" value="1"/>
</dbReference>
<dbReference type="GO" id="GO:0030170">
    <property type="term" value="F:pyridoxal phosphate binding"/>
    <property type="evidence" value="ECO:0007669"/>
    <property type="project" value="InterPro"/>
</dbReference>
<evidence type="ECO:0000256" key="1">
    <source>
        <dbReference type="ARBA" id="ARBA00001933"/>
    </source>
</evidence>
<dbReference type="SUPFAM" id="SSF53383">
    <property type="entry name" value="PLP-dependent transferases"/>
    <property type="match status" value="1"/>
</dbReference>